<feature type="domain" description="Guanylate cyclase" evidence="3">
    <location>
        <begin position="539"/>
        <end position="572"/>
    </location>
</feature>
<organism evidence="4 5">
    <name type="scientific">Treponema lecithinolyticum ATCC 700332</name>
    <dbReference type="NCBI Taxonomy" id="1321815"/>
    <lineage>
        <taxon>Bacteria</taxon>
        <taxon>Pseudomonadati</taxon>
        <taxon>Spirochaetota</taxon>
        <taxon>Spirochaetia</taxon>
        <taxon>Spirochaetales</taxon>
        <taxon>Treponemataceae</taxon>
        <taxon>Treponema</taxon>
    </lineage>
</organism>
<feature type="transmembrane region" description="Helical" evidence="1">
    <location>
        <begin position="264"/>
        <end position="283"/>
    </location>
</feature>
<feature type="chain" id="PRO_5046450865" evidence="2">
    <location>
        <begin position="21"/>
        <end position="652"/>
    </location>
</feature>
<dbReference type="Proteomes" id="UP000016649">
    <property type="component" value="Unassembled WGS sequence"/>
</dbReference>
<gene>
    <name evidence="4" type="ORF">HMPREF9193_00934</name>
</gene>
<keyword evidence="1" id="KW-1133">Transmembrane helix</keyword>
<dbReference type="InterPro" id="IPR050697">
    <property type="entry name" value="Adenylyl/Guanylyl_Cyclase_3/4"/>
</dbReference>
<feature type="transmembrane region" description="Helical" evidence="1">
    <location>
        <begin position="290"/>
        <end position="310"/>
    </location>
</feature>
<evidence type="ECO:0000256" key="1">
    <source>
        <dbReference type="SAM" id="Phobius"/>
    </source>
</evidence>
<comment type="caution">
    <text evidence="4">The sequence shown here is derived from an EMBL/GenBank/DDBJ whole genome shotgun (WGS) entry which is preliminary data.</text>
</comment>
<feature type="transmembrane region" description="Helical" evidence="1">
    <location>
        <begin position="195"/>
        <end position="216"/>
    </location>
</feature>
<dbReference type="EMBL" id="AWVH01000025">
    <property type="protein sequence ID" value="ERJ93464.1"/>
    <property type="molecule type" value="Genomic_DNA"/>
</dbReference>
<keyword evidence="2" id="KW-0732">Signal</keyword>
<dbReference type="Gene3D" id="3.30.70.1230">
    <property type="entry name" value="Nucleotide cyclase"/>
    <property type="match status" value="1"/>
</dbReference>
<feature type="transmembrane region" description="Helical" evidence="1">
    <location>
        <begin position="344"/>
        <end position="363"/>
    </location>
</feature>
<dbReference type="PANTHER" id="PTHR43081:SF1">
    <property type="entry name" value="ADENYLATE CYCLASE, TERMINAL-DIFFERENTIATION SPECIFIC"/>
    <property type="match status" value="1"/>
</dbReference>
<keyword evidence="1" id="KW-0812">Transmembrane</keyword>
<evidence type="ECO:0000256" key="2">
    <source>
        <dbReference type="SAM" id="SignalP"/>
    </source>
</evidence>
<protein>
    <submittedName>
        <fullName evidence="4">Adenylate/guanylate cyclase catalytic domain protein</fullName>
    </submittedName>
</protein>
<evidence type="ECO:0000259" key="3">
    <source>
        <dbReference type="PROSITE" id="PS50125"/>
    </source>
</evidence>
<feature type="transmembrane region" description="Helical" evidence="1">
    <location>
        <begin position="228"/>
        <end position="249"/>
    </location>
</feature>
<proteinExistence type="predicted"/>
<reference evidence="4 5" key="1">
    <citation type="submission" date="2013-08" db="EMBL/GenBank/DDBJ databases">
        <authorList>
            <person name="Weinstock G."/>
            <person name="Sodergren E."/>
            <person name="Wylie T."/>
            <person name="Fulton L."/>
            <person name="Fulton R."/>
            <person name="Fronick C."/>
            <person name="O'Laughlin M."/>
            <person name="Godfrey J."/>
            <person name="Miner T."/>
            <person name="Herter B."/>
            <person name="Appelbaum E."/>
            <person name="Cordes M."/>
            <person name="Lek S."/>
            <person name="Wollam A."/>
            <person name="Pepin K.H."/>
            <person name="Palsikar V.B."/>
            <person name="Mitreva M."/>
            <person name="Wilson R.K."/>
        </authorList>
    </citation>
    <scope>NUCLEOTIDE SEQUENCE [LARGE SCALE GENOMIC DNA]</scope>
    <source>
        <strain evidence="4 5">ATCC 700332</strain>
    </source>
</reference>
<dbReference type="PROSITE" id="PS50125">
    <property type="entry name" value="GUANYLATE_CYCLASE_2"/>
    <property type="match status" value="1"/>
</dbReference>
<dbReference type="Pfam" id="PF00211">
    <property type="entry name" value="Guanylate_cyc"/>
    <property type="match status" value="1"/>
</dbReference>
<feature type="transmembrane region" description="Helical" evidence="1">
    <location>
        <begin position="375"/>
        <end position="392"/>
    </location>
</feature>
<evidence type="ECO:0000313" key="5">
    <source>
        <dbReference type="Proteomes" id="UP000016649"/>
    </source>
</evidence>
<dbReference type="InterPro" id="IPR029787">
    <property type="entry name" value="Nucleotide_cyclase"/>
</dbReference>
<feature type="transmembrane region" description="Helical" evidence="1">
    <location>
        <begin position="316"/>
        <end position="337"/>
    </location>
</feature>
<dbReference type="CDD" id="cd07302">
    <property type="entry name" value="CHD"/>
    <property type="match status" value="1"/>
</dbReference>
<evidence type="ECO:0000313" key="4">
    <source>
        <dbReference type="EMBL" id="ERJ93464.1"/>
    </source>
</evidence>
<accession>A0ABN0NZF7</accession>
<keyword evidence="1" id="KW-0472">Membrane</keyword>
<dbReference type="InterPro" id="IPR001054">
    <property type="entry name" value="A/G_cyclase"/>
</dbReference>
<dbReference type="Pfam" id="PF07695">
    <property type="entry name" value="7TMR-DISM_7TM"/>
    <property type="match status" value="1"/>
</dbReference>
<dbReference type="InterPro" id="IPR011623">
    <property type="entry name" value="7TMR_DISM_rcpt_extracell_dom1"/>
</dbReference>
<keyword evidence="5" id="KW-1185">Reference proteome</keyword>
<name>A0ABN0NZF7_TRELE</name>
<feature type="signal peptide" evidence="2">
    <location>
        <begin position="1"/>
        <end position="20"/>
    </location>
</feature>
<dbReference type="SUPFAM" id="SSF55073">
    <property type="entry name" value="Nucleotide cyclase"/>
    <property type="match status" value="1"/>
</dbReference>
<sequence>MKRRLSLLFPLFFFAVSLQAKNPFSTNYIFSDVSILKNGWQVYFDTLFTSLDAIPDTIRLPEPKSVTLPANWNKDYSNFRGKKTEYGCATYRLVLNSLTPDEKYAVFIKESPTSSCAVFADGVCIASSGAVSSKKRGFFPSTIPIYAEFTANQSGSAELVIQVSNWIYRKGGIRTPVYFGKRDSVYRSYSTNTGLIFFVSGLLLFLCIINFALFAFNPKKLSSLYFSLFLVFLILRICTADIDILSFIFKNLPYSAAIKLEYSALWVVPPLFIFFLYSLFHCTFYHRLKYVYAVLQGIVLIVGTVLPIELSNRLVPLYQITCFIGLVYIMILLIRACIKKEKQIYIHLVSVLLVGGTTIYETLYSVTYDELLIDPLPFVLLALAVIQFLALASRESRLFARQVALIHNLKKLNDAYIRFVPQKFLDLLNKKNITDVHLGDYVECEMGILFMQIYIGDGSFEVTPEEQYDVFSSFTMIASPLIAERGGFISKFVKRGIMALFSGGTQKIIECCFELQQKIGALNAVRKEVGKPPIGIASGIHYGKMILGTIGELSRMDDTVISDTVNTAARIESISESLHYSILVSLDAVEKSNLAENENFALIPLGNIHVKGKRKPVFLFVCMPLESLKKESTVEKNIPELDFSVWAKGSIQ</sequence>
<dbReference type="PANTHER" id="PTHR43081">
    <property type="entry name" value="ADENYLATE CYCLASE, TERMINAL-DIFFERENTIATION SPECIFIC-RELATED"/>
    <property type="match status" value="1"/>
</dbReference>